<dbReference type="GO" id="GO:0009279">
    <property type="term" value="C:cell outer membrane"/>
    <property type="evidence" value="ECO:0007669"/>
    <property type="project" value="UniProtKB-SubCell"/>
</dbReference>
<dbReference type="AlphaFoldDB" id="A0A370X5G1"/>
<sequence>MRSPFPSFADVRRSTAHIVLAATVASLAGCVVGPDYTRPTVPSNKHFVEQQLLAQRNTSQPAPKLDTWWKGFDDPELTRIITRVTAQNLDLAAAMARIDQARAAAREAGAALLPQSSLDAQVVRQYQSIEGPLGEVGSALPGYRRNQTLETLGAGASWELDVAGGLHRGAEAAQAQAQAAQASGMGVRISLAAEAADAYFRVRGAQARIALAQQQIGTEQRLLDLVHLRLTGGLATEREQAQAEALLLEARATVPPLQIELEQQLNRLDVLMGASPGTYRDEVLAGAQHFVVPSIDTDGGPAMLLRRRPDVIAAERQLAASNARIGEAIAQYYPKVSLGALLGVDSMHTGALLTSSAFEPQAALGLHWRLFDFGRVDAEVAQARGANAEALATYRQAMLGATEDVENAIVALSELEHQHDVLVKEVDAHERARAAAEDAYKGGAVSLLDVLDEDRQLLASRDELARVHADDARAAVATFRALGGGWVPAPDVRTARR</sequence>
<dbReference type="Pfam" id="PF02321">
    <property type="entry name" value="OEP"/>
    <property type="match status" value="2"/>
</dbReference>
<protein>
    <submittedName>
        <fullName evidence="3">TolC family protein</fullName>
    </submittedName>
</protein>
<dbReference type="Gene3D" id="2.20.200.10">
    <property type="entry name" value="Outer membrane efflux proteins (OEP)"/>
    <property type="match status" value="1"/>
</dbReference>
<dbReference type="Proteomes" id="UP000254258">
    <property type="component" value="Unassembled WGS sequence"/>
</dbReference>
<proteinExistence type="inferred from homology"/>
<keyword evidence="2" id="KW-0564">Palmitate</keyword>
<evidence type="ECO:0000256" key="1">
    <source>
        <dbReference type="ARBA" id="ARBA00007613"/>
    </source>
</evidence>
<accession>A0A370X5G1</accession>
<organism evidence="3 4">
    <name type="scientific">Dyella monticola</name>
    <dbReference type="NCBI Taxonomy" id="1927958"/>
    <lineage>
        <taxon>Bacteria</taxon>
        <taxon>Pseudomonadati</taxon>
        <taxon>Pseudomonadota</taxon>
        <taxon>Gammaproteobacteria</taxon>
        <taxon>Lysobacterales</taxon>
        <taxon>Rhodanobacteraceae</taxon>
        <taxon>Dyella</taxon>
    </lineage>
</organism>
<dbReference type="RefSeq" id="WP_115494226.1">
    <property type="nucleotide sequence ID" value="NZ_QRBE01000002.1"/>
</dbReference>
<dbReference type="PANTHER" id="PTHR30203">
    <property type="entry name" value="OUTER MEMBRANE CATION EFFLUX PROTEIN"/>
    <property type="match status" value="1"/>
</dbReference>
<dbReference type="InterPro" id="IPR010131">
    <property type="entry name" value="MdtP/NodT-like"/>
</dbReference>
<name>A0A370X5G1_9GAMM</name>
<keyword evidence="4" id="KW-1185">Reference proteome</keyword>
<dbReference type="PROSITE" id="PS51257">
    <property type="entry name" value="PROKAR_LIPOPROTEIN"/>
    <property type="match status" value="1"/>
</dbReference>
<evidence type="ECO:0000313" key="4">
    <source>
        <dbReference type="Proteomes" id="UP000254258"/>
    </source>
</evidence>
<evidence type="ECO:0000313" key="3">
    <source>
        <dbReference type="EMBL" id="RDS83517.1"/>
    </source>
</evidence>
<keyword evidence="2" id="KW-0812">Transmembrane</keyword>
<dbReference type="SUPFAM" id="SSF56954">
    <property type="entry name" value="Outer membrane efflux proteins (OEP)"/>
    <property type="match status" value="1"/>
</dbReference>
<keyword evidence="2" id="KW-0472">Membrane</keyword>
<comment type="similarity">
    <text evidence="1 2">Belongs to the outer membrane factor (OMF) (TC 1.B.17) family.</text>
</comment>
<dbReference type="OrthoDB" id="9770517at2"/>
<comment type="subcellular location">
    <subcellularLocation>
        <location evidence="2">Cell outer membrane</location>
        <topology evidence="2">Lipid-anchor</topology>
    </subcellularLocation>
</comment>
<dbReference type="GO" id="GO:0015562">
    <property type="term" value="F:efflux transmembrane transporter activity"/>
    <property type="evidence" value="ECO:0007669"/>
    <property type="project" value="InterPro"/>
</dbReference>
<dbReference type="EMBL" id="QRBE01000002">
    <property type="protein sequence ID" value="RDS83517.1"/>
    <property type="molecule type" value="Genomic_DNA"/>
</dbReference>
<gene>
    <name evidence="3" type="ORF">DWU98_04020</name>
</gene>
<reference evidence="3 4" key="1">
    <citation type="submission" date="2018-07" db="EMBL/GenBank/DDBJ databases">
        <title>Dyella monticola sp. nov. and Dyella psychrodurans sp. nov. isolated from monsoon evergreen broad-leaved forest soil of Dinghu Mountain, China.</title>
        <authorList>
            <person name="Gao Z."/>
            <person name="Qiu L."/>
        </authorList>
    </citation>
    <scope>NUCLEOTIDE SEQUENCE [LARGE SCALE GENOMIC DNA]</scope>
    <source>
        <strain evidence="3 4">4G-K06</strain>
    </source>
</reference>
<evidence type="ECO:0000256" key="2">
    <source>
        <dbReference type="RuleBase" id="RU362097"/>
    </source>
</evidence>
<keyword evidence="2" id="KW-1134">Transmembrane beta strand</keyword>
<comment type="caution">
    <text evidence="3">The sequence shown here is derived from an EMBL/GenBank/DDBJ whole genome shotgun (WGS) entry which is preliminary data.</text>
</comment>
<dbReference type="InterPro" id="IPR003423">
    <property type="entry name" value="OMP_efflux"/>
</dbReference>
<dbReference type="PANTHER" id="PTHR30203:SF25">
    <property type="entry name" value="OUTER MEMBRANE PROTEIN-RELATED"/>
    <property type="match status" value="1"/>
</dbReference>
<keyword evidence="2" id="KW-0449">Lipoprotein</keyword>
<dbReference type="Gene3D" id="1.20.1600.10">
    <property type="entry name" value="Outer membrane efflux proteins (OEP)"/>
    <property type="match status" value="1"/>
</dbReference>
<dbReference type="NCBIfam" id="TIGR01845">
    <property type="entry name" value="outer_NodT"/>
    <property type="match status" value="1"/>
</dbReference>